<organism evidence="2 3">
    <name type="scientific">Trifolium medium</name>
    <dbReference type="NCBI Taxonomy" id="97028"/>
    <lineage>
        <taxon>Eukaryota</taxon>
        <taxon>Viridiplantae</taxon>
        <taxon>Streptophyta</taxon>
        <taxon>Embryophyta</taxon>
        <taxon>Tracheophyta</taxon>
        <taxon>Spermatophyta</taxon>
        <taxon>Magnoliopsida</taxon>
        <taxon>eudicotyledons</taxon>
        <taxon>Gunneridae</taxon>
        <taxon>Pentapetalae</taxon>
        <taxon>rosids</taxon>
        <taxon>fabids</taxon>
        <taxon>Fabales</taxon>
        <taxon>Fabaceae</taxon>
        <taxon>Papilionoideae</taxon>
        <taxon>50 kb inversion clade</taxon>
        <taxon>NPAAA clade</taxon>
        <taxon>Hologalegina</taxon>
        <taxon>IRL clade</taxon>
        <taxon>Trifolieae</taxon>
        <taxon>Trifolium</taxon>
    </lineage>
</organism>
<feature type="non-terminal residue" evidence="2">
    <location>
        <position position="1"/>
    </location>
</feature>
<feature type="region of interest" description="Disordered" evidence="1">
    <location>
        <begin position="1"/>
        <end position="37"/>
    </location>
</feature>
<dbReference type="Proteomes" id="UP000265520">
    <property type="component" value="Unassembled WGS sequence"/>
</dbReference>
<accession>A0A392SM00</accession>
<feature type="compositionally biased region" description="Low complexity" evidence="1">
    <location>
        <begin position="25"/>
        <end position="36"/>
    </location>
</feature>
<sequence>ARLATASDHATESLPSTGDYWRQLATTSPTPRPATSCDLKNGTIWRKARRTECSVAVWVQFHPKTQLHML</sequence>
<dbReference type="EMBL" id="LXQA010404942">
    <property type="protein sequence ID" value="MCI49689.1"/>
    <property type="molecule type" value="Genomic_DNA"/>
</dbReference>
<evidence type="ECO:0000313" key="3">
    <source>
        <dbReference type="Proteomes" id="UP000265520"/>
    </source>
</evidence>
<name>A0A392SM00_9FABA</name>
<evidence type="ECO:0000256" key="1">
    <source>
        <dbReference type="SAM" id="MobiDB-lite"/>
    </source>
</evidence>
<proteinExistence type="predicted"/>
<reference evidence="2 3" key="1">
    <citation type="journal article" date="2018" name="Front. Plant Sci.">
        <title>Red Clover (Trifolium pratense) and Zigzag Clover (T. medium) - A Picture of Genomic Similarities and Differences.</title>
        <authorList>
            <person name="Dluhosova J."/>
            <person name="Istvanek J."/>
            <person name="Nedelnik J."/>
            <person name="Repkova J."/>
        </authorList>
    </citation>
    <scope>NUCLEOTIDE SEQUENCE [LARGE SCALE GENOMIC DNA]</scope>
    <source>
        <strain evidence="3">cv. 10/8</strain>
        <tissue evidence="2">Leaf</tissue>
    </source>
</reference>
<protein>
    <submittedName>
        <fullName evidence="2">Uncharacterized protein</fullName>
    </submittedName>
</protein>
<comment type="caution">
    <text evidence="2">The sequence shown here is derived from an EMBL/GenBank/DDBJ whole genome shotgun (WGS) entry which is preliminary data.</text>
</comment>
<dbReference type="AlphaFoldDB" id="A0A392SM00"/>
<keyword evidence="3" id="KW-1185">Reference proteome</keyword>
<evidence type="ECO:0000313" key="2">
    <source>
        <dbReference type="EMBL" id="MCI49689.1"/>
    </source>
</evidence>